<sequence>MDLALFDFDGTITDREMFVPFLAHAVERRRFALGKLVLGPLALGYKAGFVSGDTIRAAAVRVGLTGVAVGHVQEAGESFASDVLPGVIRPVALERIRWHQERGDEVAVVTGALELAVGPWGRAHGLHVIGSVLAEIDGYFTGRYAGAQCLREEKVRRVCQRYELASYGAVHVYGDTPDDFALLGLADHGTYRWREFLPQQAAAAPALQEST</sequence>
<evidence type="ECO:0000313" key="2">
    <source>
        <dbReference type="Proteomes" id="UP000623419"/>
    </source>
</evidence>
<protein>
    <submittedName>
        <fullName evidence="1">Hydrolase</fullName>
    </submittedName>
</protein>
<accession>A0ABQ1HKZ0</accession>
<dbReference type="Gene3D" id="1.20.1440.100">
    <property type="entry name" value="SG protein - dephosphorylation function"/>
    <property type="match status" value="1"/>
</dbReference>
<keyword evidence="2" id="KW-1185">Reference proteome</keyword>
<dbReference type="SUPFAM" id="SSF56784">
    <property type="entry name" value="HAD-like"/>
    <property type="match status" value="1"/>
</dbReference>
<organism evidence="1 2">
    <name type="scientific">Arenimonas soli</name>
    <dbReference type="NCBI Taxonomy" id="2269504"/>
    <lineage>
        <taxon>Bacteria</taxon>
        <taxon>Pseudomonadati</taxon>
        <taxon>Pseudomonadota</taxon>
        <taxon>Gammaproteobacteria</taxon>
        <taxon>Lysobacterales</taxon>
        <taxon>Lysobacteraceae</taxon>
        <taxon>Arenimonas</taxon>
    </lineage>
</organism>
<evidence type="ECO:0000313" key="1">
    <source>
        <dbReference type="EMBL" id="GGA81912.1"/>
    </source>
</evidence>
<comment type="caution">
    <text evidence="1">The sequence shown here is derived from an EMBL/GenBank/DDBJ whole genome shotgun (WGS) entry which is preliminary data.</text>
</comment>
<keyword evidence="1" id="KW-0378">Hydrolase</keyword>
<dbReference type="NCBIfam" id="TIGR01490">
    <property type="entry name" value="HAD-SF-IB-hyp1"/>
    <property type="match status" value="1"/>
</dbReference>
<dbReference type="PANTHER" id="PTHR43344">
    <property type="entry name" value="PHOSPHOSERINE PHOSPHATASE"/>
    <property type="match status" value="1"/>
</dbReference>
<dbReference type="InterPro" id="IPR050582">
    <property type="entry name" value="HAD-like_SerB"/>
</dbReference>
<dbReference type="Proteomes" id="UP000623419">
    <property type="component" value="Unassembled WGS sequence"/>
</dbReference>
<proteinExistence type="predicted"/>
<reference evidence="2" key="1">
    <citation type="journal article" date="2019" name="Int. J. Syst. Evol. Microbiol.">
        <title>The Global Catalogue of Microorganisms (GCM) 10K type strain sequencing project: providing services to taxonomists for standard genome sequencing and annotation.</title>
        <authorList>
            <consortium name="The Broad Institute Genomics Platform"/>
            <consortium name="The Broad Institute Genome Sequencing Center for Infectious Disease"/>
            <person name="Wu L."/>
            <person name="Ma J."/>
        </authorList>
    </citation>
    <scope>NUCLEOTIDE SEQUENCE [LARGE SCALE GENOMIC DNA]</scope>
    <source>
        <strain evidence="2">CGMCC 1.15905</strain>
    </source>
</reference>
<dbReference type="GO" id="GO:0016787">
    <property type="term" value="F:hydrolase activity"/>
    <property type="evidence" value="ECO:0007669"/>
    <property type="project" value="UniProtKB-KW"/>
</dbReference>
<dbReference type="InterPro" id="IPR023214">
    <property type="entry name" value="HAD_sf"/>
</dbReference>
<dbReference type="EMBL" id="BMKC01000002">
    <property type="protein sequence ID" value="GGA81912.1"/>
    <property type="molecule type" value="Genomic_DNA"/>
</dbReference>
<dbReference type="Pfam" id="PF12710">
    <property type="entry name" value="HAD"/>
    <property type="match status" value="1"/>
</dbReference>
<dbReference type="InterPro" id="IPR006385">
    <property type="entry name" value="HAD_hydro_SerB1"/>
</dbReference>
<name>A0ABQ1HKZ0_9GAMM</name>
<dbReference type="NCBIfam" id="TIGR01488">
    <property type="entry name" value="HAD-SF-IB"/>
    <property type="match status" value="1"/>
</dbReference>
<dbReference type="RefSeq" id="WP_188663781.1">
    <property type="nucleotide sequence ID" value="NZ_BMKC01000002.1"/>
</dbReference>
<dbReference type="InterPro" id="IPR036412">
    <property type="entry name" value="HAD-like_sf"/>
</dbReference>
<dbReference type="PANTHER" id="PTHR43344:SF14">
    <property type="entry name" value="HAD-IB FAMILY HYDROLASE"/>
    <property type="match status" value="1"/>
</dbReference>
<dbReference type="Gene3D" id="3.40.50.1000">
    <property type="entry name" value="HAD superfamily/HAD-like"/>
    <property type="match status" value="1"/>
</dbReference>
<gene>
    <name evidence="1" type="primary">cicA</name>
    <name evidence="1" type="ORF">GCM10011521_20340</name>
</gene>
<dbReference type="CDD" id="cd02612">
    <property type="entry name" value="HAD_PGPPase"/>
    <property type="match status" value="1"/>
</dbReference>